<dbReference type="EMBL" id="GBRH01238485">
    <property type="protein sequence ID" value="JAD59410.1"/>
    <property type="molecule type" value="Transcribed_RNA"/>
</dbReference>
<protein>
    <submittedName>
        <fullName evidence="1">Uncharacterized protein</fullName>
    </submittedName>
</protein>
<proteinExistence type="predicted"/>
<accession>A0A0A9BDT8</accession>
<reference evidence="1" key="1">
    <citation type="submission" date="2014-09" db="EMBL/GenBank/DDBJ databases">
        <authorList>
            <person name="Magalhaes I.L.F."/>
            <person name="Oliveira U."/>
            <person name="Santos F.R."/>
            <person name="Vidigal T.H.D.A."/>
            <person name="Brescovit A.D."/>
            <person name="Santos A.J."/>
        </authorList>
    </citation>
    <scope>NUCLEOTIDE SEQUENCE</scope>
    <source>
        <tissue evidence="1">Shoot tissue taken approximately 20 cm above the soil surface</tissue>
    </source>
</reference>
<evidence type="ECO:0000313" key="1">
    <source>
        <dbReference type="EMBL" id="JAD59410.1"/>
    </source>
</evidence>
<name>A0A0A9BDT8_ARUDO</name>
<organism evidence="1">
    <name type="scientific">Arundo donax</name>
    <name type="common">Giant reed</name>
    <name type="synonym">Donax arundinaceus</name>
    <dbReference type="NCBI Taxonomy" id="35708"/>
    <lineage>
        <taxon>Eukaryota</taxon>
        <taxon>Viridiplantae</taxon>
        <taxon>Streptophyta</taxon>
        <taxon>Embryophyta</taxon>
        <taxon>Tracheophyta</taxon>
        <taxon>Spermatophyta</taxon>
        <taxon>Magnoliopsida</taxon>
        <taxon>Liliopsida</taxon>
        <taxon>Poales</taxon>
        <taxon>Poaceae</taxon>
        <taxon>PACMAD clade</taxon>
        <taxon>Arundinoideae</taxon>
        <taxon>Arundineae</taxon>
        <taxon>Arundo</taxon>
    </lineage>
</organism>
<sequence length="21" mass="2570">MPRPLFMRGFITSFSARRQDR</sequence>
<dbReference type="AlphaFoldDB" id="A0A0A9BDT8"/>
<reference evidence="1" key="2">
    <citation type="journal article" date="2015" name="Data Brief">
        <title>Shoot transcriptome of the giant reed, Arundo donax.</title>
        <authorList>
            <person name="Barrero R.A."/>
            <person name="Guerrero F.D."/>
            <person name="Moolhuijzen P."/>
            <person name="Goolsby J.A."/>
            <person name="Tidwell J."/>
            <person name="Bellgard S.E."/>
            <person name="Bellgard M.I."/>
        </authorList>
    </citation>
    <scope>NUCLEOTIDE SEQUENCE</scope>
    <source>
        <tissue evidence="1">Shoot tissue taken approximately 20 cm above the soil surface</tissue>
    </source>
</reference>